<protein>
    <submittedName>
        <fullName evidence="2">AsORF</fullName>
    </submittedName>
</protein>
<accession>A0A1C9J6Q5</accession>
<evidence type="ECO:0000256" key="1">
    <source>
        <dbReference type="SAM" id="MobiDB-lite"/>
    </source>
</evidence>
<proteinExistence type="predicted"/>
<feature type="compositionally biased region" description="Low complexity" evidence="1">
    <location>
        <begin position="65"/>
        <end position="82"/>
    </location>
</feature>
<name>A0A1C9J6Q5_9PAPI</name>
<evidence type="ECO:0000313" key="2">
    <source>
        <dbReference type="EMBL" id="AOP12502.1"/>
    </source>
</evidence>
<reference evidence="2" key="1">
    <citation type="submission" date="2016-07" db="EMBL/GenBank/DDBJ databases">
        <authorList>
            <person name="Tisza M.J."/>
            <person name="Yuan H."/>
            <person name="Richard S."/>
            <person name="Buck C.B."/>
        </authorList>
    </citation>
    <scope>NUCLEOTIDE SEQUENCE [LARGE SCALE GENOMIC DNA]</scope>
    <source>
        <strain evidence="2">Tvmb1</strain>
    </source>
</reference>
<sequence length="156" mass="15609">MTLSRVDASPGVGVLWYTASKDGLLWVDVLVTRLVVEGVVPTSNTATPSPSAPAVTVGAPEEGWTTKSSLTEGTEGTSGVTSIASPPPPPSSKGTIAGSSAVTVGVRSTVTPIVSVGIAGRGTTGLEVPALTSTPIGLYPVVPPVPFPVPMLRPPK</sequence>
<organism evidence="2">
    <name type="scientific">Canis familiaris papillomavirus 19</name>
    <dbReference type="NCBI Taxonomy" id="2759773"/>
    <lineage>
        <taxon>Viruses</taxon>
        <taxon>Monodnaviria</taxon>
        <taxon>Shotokuvirae</taxon>
        <taxon>Cossaviricota</taxon>
        <taxon>Papovaviricetes</taxon>
        <taxon>Zurhausenvirales</taxon>
        <taxon>Papillomaviridae</taxon>
        <taxon>Firstpapillomavirinae</taxon>
        <taxon>Taupapillomavirus</taxon>
        <taxon>Taupapillomavirus 1</taxon>
    </lineage>
</organism>
<dbReference type="EMBL" id="KX599536">
    <property type="protein sequence ID" value="AOP12502.1"/>
    <property type="molecule type" value="Genomic_DNA"/>
</dbReference>
<dbReference type="Proteomes" id="UP000247265">
    <property type="component" value="Segment"/>
</dbReference>
<feature type="region of interest" description="Disordered" evidence="1">
    <location>
        <begin position="42"/>
        <end position="99"/>
    </location>
</feature>